<dbReference type="Gene3D" id="3.40.30.10">
    <property type="entry name" value="Glutaredoxin"/>
    <property type="match status" value="1"/>
</dbReference>
<dbReference type="SUPFAM" id="SSF52833">
    <property type="entry name" value="Thioredoxin-like"/>
    <property type="match status" value="1"/>
</dbReference>
<dbReference type="AlphaFoldDB" id="A0A345C0R2"/>
<name>A0A345C0R2_9BACI</name>
<sequence>MAEKLVEVFTSGCPICERTVKQVKDLTQYSAEHEVVVYDLNKKCDTNECEDKAKEYGVQSVPTVAIDGKLADCCSNNGVNFDTLEAEILGK</sequence>
<dbReference type="OrthoDB" id="2080764at2"/>
<evidence type="ECO:0000313" key="3">
    <source>
        <dbReference type="Proteomes" id="UP000252100"/>
    </source>
</evidence>
<proteinExistence type="predicted"/>
<gene>
    <name evidence="2" type="ORF">DT065_12775</name>
</gene>
<evidence type="ECO:0000259" key="1">
    <source>
        <dbReference type="Pfam" id="PF13192"/>
    </source>
</evidence>
<dbReference type="EMBL" id="CP031092">
    <property type="protein sequence ID" value="AXF56793.1"/>
    <property type="molecule type" value="Genomic_DNA"/>
</dbReference>
<keyword evidence="3" id="KW-1185">Reference proteome</keyword>
<feature type="domain" description="Thioredoxin-like fold" evidence="1">
    <location>
        <begin position="6"/>
        <end position="70"/>
    </location>
</feature>
<dbReference type="RefSeq" id="WP_114374042.1">
    <property type="nucleotide sequence ID" value="NZ_CP031092.1"/>
</dbReference>
<accession>A0A345C0R2</accession>
<dbReference type="Pfam" id="PF13192">
    <property type="entry name" value="Thioredoxin_3"/>
    <property type="match status" value="1"/>
</dbReference>
<dbReference type="InterPro" id="IPR036249">
    <property type="entry name" value="Thioredoxin-like_sf"/>
</dbReference>
<organism evidence="2 3">
    <name type="scientific">Salicibibacter kimchii</name>
    <dbReference type="NCBI Taxonomy" id="2099786"/>
    <lineage>
        <taxon>Bacteria</taxon>
        <taxon>Bacillati</taxon>
        <taxon>Bacillota</taxon>
        <taxon>Bacilli</taxon>
        <taxon>Bacillales</taxon>
        <taxon>Bacillaceae</taxon>
        <taxon>Salicibibacter</taxon>
    </lineage>
</organism>
<dbReference type="Proteomes" id="UP000252100">
    <property type="component" value="Chromosome"/>
</dbReference>
<dbReference type="InterPro" id="IPR012336">
    <property type="entry name" value="Thioredoxin-like_fold"/>
</dbReference>
<protein>
    <submittedName>
        <fullName evidence="2">Glutaredoxin</fullName>
    </submittedName>
</protein>
<reference evidence="2 3" key="1">
    <citation type="journal article" date="2018" name="J. Microbiol.">
        <title>Salicibibacter kimchii gen. nov., sp. nov., a moderately halophilic and alkalitolerant bacterium in the family Bacillaceae, isolated from kimchi.</title>
        <authorList>
            <person name="Jang J.Y."/>
            <person name="Oh Y.J."/>
            <person name="Lim S.K."/>
            <person name="Park H.K."/>
            <person name="Lee C."/>
            <person name="Kim J.Y."/>
            <person name="Lee M.A."/>
            <person name="Choi H.J."/>
        </authorList>
    </citation>
    <scope>NUCLEOTIDE SEQUENCE [LARGE SCALE GENOMIC DNA]</scope>
    <source>
        <strain evidence="2 3">NKC1-1</strain>
    </source>
</reference>
<dbReference type="KEGG" id="rue:DT065_12775"/>
<evidence type="ECO:0000313" key="2">
    <source>
        <dbReference type="EMBL" id="AXF56793.1"/>
    </source>
</evidence>